<name>A0ABN9X077_9DINO</name>
<dbReference type="NCBIfam" id="TIGR00658">
    <property type="entry name" value="orni_carb_tr"/>
    <property type="match status" value="1"/>
</dbReference>
<evidence type="ECO:0000256" key="1">
    <source>
        <dbReference type="ARBA" id="ARBA00007805"/>
    </source>
</evidence>
<dbReference type="PRINTS" id="PR00102">
    <property type="entry name" value="OTCASE"/>
</dbReference>
<dbReference type="InterPro" id="IPR006130">
    <property type="entry name" value="Asp/Orn_carbamoylTrfase"/>
</dbReference>
<dbReference type="PANTHER" id="PTHR45753">
    <property type="entry name" value="ORNITHINE CARBAMOYLTRANSFERASE, MITOCHONDRIAL"/>
    <property type="match status" value="1"/>
</dbReference>
<dbReference type="NCBIfam" id="NF001986">
    <property type="entry name" value="PRK00779.1"/>
    <property type="match status" value="1"/>
</dbReference>
<evidence type="ECO:0000256" key="3">
    <source>
        <dbReference type="ARBA" id="ARBA00022679"/>
    </source>
</evidence>
<dbReference type="InterPro" id="IPR006132">
    <property type="entry name" value="Asp/Orn_carbamoyltranf_P-bd"/>
</dbReference>
<dbReference type="PANTHER" id="PTHR45753:SF3">
    <property type="entry name" value="ORNITHINE TRANSCARBAMYLASE, MITOCHONDRIAL"/>
    <property type="match status" value="1"/>
</dbReference>
<dbReference type="Pfam" id="PF00185">
    <property type="entry name" value="OTCace"/>
    <property type="match status" value="1"/>
</dbReference>
<dbReference type="Pfam" id="PF02729">
    <property type="entry name" value="OTCace_N"/>
    <property type="match status" value="1"/>
</dbReference>
<comment type="similarity">
    <text evidence="1">Belongs to the aspartate/ornithine carbamoyltransferase superfamily. OTCase family.</text>
</comment>
<accession>A0ABN9X077</accession>
<dbReference type="PRINTS" id="PR00100">
    <property type="entry name" value="AOTCASE"/>
</dbReference>
<feature type="domain" description="Aspartate/ornithine carbamoyltransferase carbamoyl-P binding" evidence="6">
    <location>
        <begin position="49"/>
        <end position="195"/>
    </location>
</feature>
<keyword evidence="3 4" id="KW-0808">Transferase</keyword>
<dbReference type="Proteomes" id="UP001189429">
    <property type="component" value="Unassembled WGS sequence"/>
</dbReference>
<proteinExistence type="inferred from homology"/>
<dbReference type="InterPro" id="IPR036901">
    <property type="entry name" value="Asp/Orn_carbamoylTrfase_sf"/>
</dbReference>
<evidence type="ECO:0000313" key="7">
    <source>
        <dbReference type="EMBL" id="CAK0891102.1"/>
    </source>
</evidence>
<dbReference type="InterPro" id="IPR006131">
    <property type="entry name" value="Asp_carbamoyltransf_Asp/Orn-bd"/>
</dbReference>
<evidence type="ECO:0000313" key="8">
    <source>
        <dbReference type="Proteomes" id="UP001189429"/>
    </source>
</evidence>
<gene>
    <name evidence="7" type="ORF">PCOR1329_LOCUS71143</name>
</gene>
<dbReference type="SUPFAM" id="SSF53671">
    <property type="entry name" value="Aspartate/ornithine carbamoyltransferase"/>
    <property type="match status" value="1"/>
</dbReference>
<protein>
    <recommendedName>
        <fullName evidence="2">ornithine carbamoyltransferase</fullName>
        <ecNumber evidence="2">2.1.3.3</ecNumber>
    </recommendedName>
</protein>
<dbReference type="InterPro" id="IPR002292">
    <property type="entry name" value="Orn/put_carbamltrans"/>
</dbReference>
<evidence type="ECO:0000256" key="2">
    <source>
        <dbReference type="ARBA" id="ARBA00013007"/>
    </source>
</evidence>
<feature type="domain" description="Aspartate/ornithine carbamoyltransferase Asp/Orn-binding" evidence="5">
    <location>
        <begin position="201"/>
        <end position="355"/>
    </location>
</feature>
<evidence type="ECO:0000259" key="5">
    <source>
        <dbReference type="Pfam" id="PF00185"/>
    </source>
</evidence>
<dbReference type="Gene3D" id="3.40.50.1370">
    <property type="entry name" value="Aspartate/ornithine carbamoyltransferase"/>
    <property type="match status" value="2"/>
</dbReference>
<reference evidence="7" key="1">
    <citation type="submission" date="2023-10" db="EMBL/GenBank/DDBJ databases">
        <authorList>
            <person name="Chen Y."/>
            <person name="Shah S."/>
            <person name="Dougan E. K."/>
            <person name="Thang M."/>
            <person name="Chan C."/>
        </authorList>
    </citation>
    <scope>NUCLEOTIDE SEQUENCE [LARGE SCALE GENOMIC DNA]</scope>
</reference>
<evidence type="ECO:0000256" key="4">
    <source>
        <dbReference type="RuleBase" id="RU003634"/>
    </source>
</evidence>
<comment type="caution">
    <text evidence="7">The sequence shown here is derived from an EMBL/GenBank/DDBJ whole genome shotgun (WGS) entry which is preliminary data.</text>
</comment>
<dbReference type="EC" id="2.1.3.3" evidence="2"/>
<evidence type="ECO:0000259" key="6">
    <source>
        <dbReference type="Pfam" id="PF02729"/>
    </source>
</evidence>
<organism evidence="7 8">
    <name type="scientific">Prorocentrum cordatum</name>
    <dbReference type="NCBI Taxonomy" id="2364126"/>
    <lineage>
        <taxon>Eukaryota</taxon>
        <taxon>Sar</taxon>
        <taxon>Alveolata</taxon>
        <taxon>Dinophyceae</taxon>
        <taxon>Prorocentrales</taxon>
        <taxon>Prorocentraceae</taxon>
        <taxon>Prorocentrum</taxon>
    </lineage>
</organism>
<sequence>MAADQPKVDWLGMHDNATSFLYKQDGAKDDSDTEGAGGKRFLPPSRTVRHCLTMCDFTKEEVVDIIRVAIAMKKSRKIFMETGFDRFSDILKGFSLLTLFEKPSLRTRVSLEVGMHQLGGQAIFYSIADSPLGKKESIEDTGKVLARMCQGITARVASRKAVRSLAEVSDVPVINALDDYAHPMQMFADLQTIVECKGSWDGLTMCYLGDLENNVTYDLMRLAALMGYNMHLAGAGQVEEGVWTEVKALQEKSGSKVEVFKTAQEAAAGVDVVYCDSWMSYGIPKDEEKARIEMFMPYQANAGLMKLAKPDCIFMNCLPAARGMEQTSEVIDGPQSVVFDQAENRLHAQKALLTFLMARKKFDEIVAVPGLPKSGKS</sequence>
<keyword evidence="8" id="KW-1185">Reference proteome</keyword>
<dbReference type="EMBL" id="CAUYUJ010019427">
    <property type="protein sequence ID" value="CAK0891102.1"/>
    <property type="molecule type" value="Genomic_DNA"/>
</dbReference>